<evidence type="ECO:0000256" key="3">
    <source>
        <dbReference type="ARBA" id="ARBA00022777"/>
    </source>
</evidence>
<proteinExistence type="predicted"/>
<evidence type="ECO:0000256" key="5">
    <source>
        <dbReference type="SAM" id="MobiDB-lite"/>
    </source>
</evidence>
<keyword evidence="4" id="KW-0067">ATP-binding</keyword>
<evidence type="ECO:0000256" key="2">
    <source>
        <dbReference type="ARBA" id="ARBA00022741"/>
    </source>
</evidence>
<keyword evidence="3" id="KW-0418">Kinase</keyword>
<dbReference type="GO" id="GO:0005829">
    <property type="term" value="C:cytosol"/>
    <property type="evidence" value="ECO:0007669"/>
    <property type="project" value="TreeGrafter"/>
</dbReference>
<dbReference type="PANTHER" id="PTHR43654:SF1">
    <property type="entry name" value="ISOPENTENYL PHOSPHATE KINASE"/>
    <property type="match status" value="1"/>
</dbReference>
<dbReference type="SUPFAM" id="SSF53633">
    <property type="entry name" value="Carbamate kinase-like"/>
    <property type="match status" value="1"/>
</dbReference>
<feature type="signal peptide" evidence="6">
    <location>
        <begin position="1"/>
        <end position="30"/>
    </location>
</feature>
<sequence length="288" mass="31358">MRLTSNNCILPLTITLYCLAFFFLPSSSSSLSQTNEKHEHYNEEEMLVIVKIGGSSITIKSQYETLNHTSLEWMTRVLQDSLEDRFLSPEEEERKEEEEEEENGIGHVVKGIQQALSKGIIPILHGDACPYGDARGRNGVGILSGDTLVEAIATHWNEEEEKTRISHVVFVTDIDKVYTSDPKVDADAKPLDVIEIDGESGDIVVNLDKNEENSGGGDDDDDDGVMIDAGESLHDHDVTGGLKTKLGAAASIATKGIPVHIVQCGSKSAERAILGEDDNGGTIVRLLQ</sequence>
<evidence type="ECO:0000313" key="8">
    <source>
        <dbReference type="EMBL" id="CAD9500908.1"/>
    </source>
</evidence>
<evidence type="ECO:0000256" key="4">
    <source>
        <dbReference type="ARBA" id="ARBA00022840"/>
    </source>
</evidence>
<organism evidence="8">
    <name type="scientific">Helicotheca tamesis</name>
    <dbReference type="NCBI Taxonomy" id="374047"/>
    <lineage>
        <taxon>Eukaryota</taxon>
        <taxon>Sar</taxon>
        <taxon>Stramenopiles</taxon>
        <taxon>Ochrophyta</taxon>
        <taxon>Bacillariophyta</taxon>
        <taxon>Mediophyceae</taxon>
        <taxon>Lithodesmiophycidae</taxon>
        <taxon>Lithodesmiales</taxon>
        <taxon>Lithodesmiaceae</taxon>
        <taxon>Helicotheca</taxon>
    </lineage>
</organism>
<feature type="region of interest" description="Disordered" evidence="5">
    <location>
        <begin position="86"/>
        <end position="105"/>
    </location>
</feature>
<dbReference type="Pfam" id="PF00696">
    <property type="entry name" value="AA_kinase"/>
    <property type="match status" value="1"/>
</dbReference>
<dbReference type="Gene3D" id="3.40.1160.10">
    <property type="entry name" value="Acetylglutamate kinase-like"/>
    <property type="match status" value="1"/>
</dbReference>
<dbReference type="GO" id="GO:0102043">
    <property type="term" value="F:isopentenyl phosphate kinase activity"/>
    <property type="evidence" value="ECO:0007669"/>
    <property type="project" value="TreeGrafter"/>
</dbReference>
<keyword evidence="1" id="KW-0808">Transferase</keyword>
<dbReference type="GO" id="GO:0016114">
    <property type="term" value="P:terpenoid biosynthetic process"/>
    <property type="evidence" value="ECO:0007669"/>
    <property type="project" value="TreeGrafter"/>
</dbReference>
<dbReference type="AlphaFoldDB" id="A0A7S2HUP3"/>
<reference evidence="8" key="1">
    <citation type="submission" date="2021-01" db="EMBL/GenBank/DDBJ databases">
        <authorList>
            <person name="Corre E."/>
            <person name="Pelletier E."/>
            <person name="Niang G."/>
            <person name="Scheremetjew M."/>
            <person name="Finn R."/>
            <person name="Kale V."/>
            <person name="Holt S."/>
            <person name="Cochrane G."/>
            <person name="Meng A."/>
            <person name="Brown T."/>
            <person name="Cohen L."/>
        </authorList>
    </citation>
    <scope>NUCLEOTIDE SEQUENCE</scope>
    <source>
        <strain evidence="8">CCMP826</strain>
    </source>
</reference>
<feature type="compositionally biased region" description="Acidic residues" evidence="5">
    <location>
        <begin position="89"/>
        <end position="103"/>
    </location>
</feature>
<evidence type="ECO:0000256" key="1">
    <source>
        <dbReference type="ARBA" id="ARBA00022679"/>
    </source>
</evidence>
<evidence type="ECO:0000259" key="7">
    <source>
        <dbReference type="Pfam" id="PF00696"/>
    </source>
</evidence>
<protein>
    <recommendedName>
        <fullName evidence="7">Aspartate/glutamate/uridylate kinase domain-containing protein</fullName>
    </recommendedName>
</protein>
<keyword evidence="2" id="KW-0547">Nucleotide-binding</keyword>
<feature type="chain" id="PRO_5031209087" description="Aspartate/glutamate/uridylate kinase domain-containing protein" evidence="6">
    <location>
        <begin position="31"/>
        <end position="288"/>
    </location>
</feature>
<dbReference type="GO" id="GO:0005524">
    <property type="term" value="F:ATP binding"/>
    <property type="evidence" value="ECO:0007669"/>
    <property type="project" value="UniProtKB-KW"/>
</dbReference>
<feature type="domain" description="Aspartate/glutamate/uridylate kinase" evidence="7">
    <location>
        <begin position="109"/>
        <end position="262"/>
    </location>
</feature>
<accession>A0A7S2HUP3</accession>
<dbReference type="GO" id="GO:0016301">
    <property type="term" value="F:kinase activity"/>
    <property type="evidence" value="ECO:0007669"/>
    <property type="project" value="UniProtKB-KW"/>
</dbReference>
<feature type="region of interest" description="Disordered" evidence="5">
    <location>
        <begin position="209"/>
        <end position="228"/>
    </location>
</feature>
<gene>
    <name evidence="8" type="ORF">HTAM1171_LOCUS7695</name>
</gene>
<keyword evidence="6" id="KW-0732">Signal</keyword>
<dbReference type="InterPro" id="IPR001048">
    <property type="entry name" value="Asp/Glu/Uridylate_kinase"/>
</dbReference>
<dbReference type="InterPro" id="IPR036393">
    <property type="entry name" value="AceGlu_kinase-like_sf"/>
</dbReference>
<dbReference type="PANTHER" id="PTHR43654">
    <property type="entry name" value="GLUTAMATE 5-KINASE"/>
    <property type="match status" value="1"/>
</dbReference>
<dbReference type="EMBL" id="HBGV01012593">
    <property type="protein sequence ID" value="CAD9500908.1"/>
    <property type="molecule type" value="Transcribed_RNA"/>
</dbReference>
<name>A0A7S2HUP3_9STRA</name>
<evidence type="ECO:0000256" key="6">
    <source>
        <dbReference type="SAM" id="SignalP"/>
    </source>
</evidence>